<proteinExistence type="predicted"/>
<dbReference type="InterPro" id="IPR036259">
    <property type="entry name" value="MFS_trans_sf"/>
</dbReference>
<dbReference type="SUPFAM" id="SSF103473">
    <property type="entry name" value="MFS general substrate transporter"/>
    <property type="match status" value="1"/>
</dbReference>
<feature type="transmembrane region" description="Helical" evidence="1">
    <location>
        <begin position="194"/>
        <end position="216"/>
    </location>
</feature>
<feature type="transmembrane region" description="Helical" evidence="1">
    <location>
        <begin position="103"/>
        <end position="124"/>
    </location>
</feature>
<reference evidence="3" key="1">
    <citation type="journal article" date="2019" name="Int. J. Syst. Evol. Microbiol.">
        <title>The Global Catalogue of Microorganisms (GCM) 10K type strain sequencing project: providing services to taxonomists for standard genome sequencing and annotation.</title>
        <authorList>
            <consortium name="The Broad Institute Genomics Platform"/>
            <consortium name="The Broad Institute Genome Sequencing Center for Infectious Disease"/>
            <person name="Wu L."/>
            <person name="Ma J."/>
        </authorList>
    </citation>
    <scope>NUCLEOTIDE SEQUENCE [LARGE SCALE GENOMIC DNA]</scope>
    <source>
        <strain evidence="3">CGMCC 1.10188</strain>
    </source>
</reference>
<feature type="transmembrane region" description="Helical" evidence="1">
    <location>
        <begin position="41"/>
        <end position="67"/>
    </location>
</feature>
<gene>
    <name evidence="2" type="ORF">GCM10011505_46460</name>
</gene>
<keyword evidence="1" id="KW-0472">Membrane</keyword>
<organism evidence="2 3">
    <name type="scientific">Tistrella bauzanensis</name>
    <dbReference type="NCBI Taxonomy" id="657419"/>
    <lineage>
        <taxon>Bacteria</taxon>
        <taxon>Pseudomonadati</taxon>
        <taxon>Pseudomonadota</taxon>
        <taxon>Alphaproteobacteria</taxon>
        <taxon>Geminicoccales</taxon>
        <taxon>Geminicoccaceae</taxon>
        <taxon>Tistrella</taxon>
    </lineage>
</organism>
<keyword evidence="1" id="KW-0812">Transmembrane</keyword>
<evidence type="ECO:0000313" key="3">
    <source>
        <dbReference type="Proteomes" id="UP000603352"/>
    </source>
</evidence>
<dbReference type="EMBL" id="BMDZ01000094">
    <property type="protein sequence ID" value="GGB60434.1"/>
    <property type="molecule type" value="Genomic_DNA"/>
</dbReference>
<dbReference type="Proteomes" id="UP000603352">
    <property type="component" value="Unassembled WGS sequence"/>
</dbReference>
<evidence type="ECO:0008006" key="4">
    <source>
        <dbReference type="Google" id="ProtNLM"/>
    </source>
</evidence>
<accession>A0ABQ1J5P3</accession>
<evidence type="ECO:0000313" key="2">
    <source>
        <dbReference type="EMBL" id="GGB60434.1"/>
    </source>
</evidence>
<sequence>MQGVATGLAASALGAALIDGSPARGALINSIAPMAGMAAGALGTAILVSYAPLPLHLVFVVLVVLFAGQMPLIWLTPETAGGEPGLMASLRPRIAVPAHVRAALLRVTPVAVAVWAVGGLYLSLVPSLIQSATGSRSHLIGGLVVAGLTSCGGLAILSLRNRPARRILIIGTTGLTPGTGLFLAGINLAAIPLLLLGTVIAGYGFGAGFLGALRTIMPMAAADERAGLLSAFYVECYLAFCVPAVLAGLLAG</sequence>
<keyword evidence="3" id="KW-1185">Reference proteome</keyword>
<feature type="transmembrane region" description="Helical" evidence="1">
    <location>
        <begin position="139"/>
        <end position="160"/>
    </location>
</feature>
<keyword evidence="1" id="KW-1133">Transmembrane helix</keyword>
<protein>
    <recommendedName>
        <fullName evidence="4">MFS transporter</fullName>
    </recommendedName>
</protein>
<feature type="transmembrane region" description="Helical" evidence="1">
    <location>
        <begin position="167"/>
        <end position="188"/>
    </location>
</feature>
<evidence type="ECO:0000256" key="1">
    <source>
        <dbReference type="SAM" id="Phobius"/>
    </source>
</evidence>
<name>A0ABQ1J5P3_9PROT</name>
<feature type="transmembrane region" description="Helical" evidence="1">
    <location>
        <begin position="228"/>
        <end position="251"/>
    </location>
</feature>
<comment type="caution">
    <text evidence="2">The sequence shown here is derived from an EMBL/GenBank/DDBJ whole genome shotgun (WGS) entry which is preliminary data.</text>
</comment>